<reference evidence="1" key="2">
    <citation type="journal article" date="2007" name="Science">
        <title>Draft genome sequence of the sexually transmitted pathogen Trichomonas vaginalis.</title>
        <authorList>
            <person name="Carlton J.M."/>
            <person name="Hirt R.P."/>
            <person name="Silva J.C."/>
            <person name="Delcher A.L."/>
            <person name="Schatz M."/>
            <person name="Zhao Q."/>
            <person name="Wortman J.R."/>
            <person name="Bidwell S.L."/>
            <person name="Alsmark U.C.M."/>
            <person name="Besteiro S."/>
            <person name="Sicheritz-Ponten T."/>
            <person name="Noel C.J."/>
            <person name="Dacks J.B."/>
            <person name="Foster P.G."/>
            <person name="Simillion C."/>
            <person name="Van de Peer Y."/>
            <person name="Miranda-Saavedra D."/>
            <person name="Barton G.J."/>
            <person name="Westrop G.D."/>
            <person name="Mueller S."/>
            <person name="Dessi D."/>
            <person name="Fiori P.L."/>
            <person name="Ren Q."/>
            <person name="Paulsen I."/>
            <person name="Zhang H."/>
            <person name="Bastida-Corcuera F.D."/>
            <person name="Simoes-Barbosa A."/>
            <person name="Brown M.T."/>
            <person name="Hayes R.D."/>
            <person name="Mukherjee M."/>
            <person name="Okumura C.Y."/>
            <person name="Schneider R."/>
            <person name="Smith A.J."/>
            <person name="Vanacova S."/>
            <person name="Villalvazo M."/>
            <person name="Haas B.J."/>
            <person name="Pertea M."/>
            <person name="Feldblyum T.V."/>
            <person name="Utterback T.R."/>
            <person name="Shu C.L."/>
            <person name="Osoegawa K."/>
            <person name="de Jong P.J."/>
            <person name="Hrdy I."/>
            <person name="Horvathova L."/>
            <person name="Zubacova Z."/>
            <person name="Dolezal P."/>
            <person name="Malik S.B."/>
            <person name="Logsdon J.M. Jr."/>
            <person name="Henze K."/>
            <person name="Gupta A."/>
            <person name="Wang C.C."/>
            <person name="Dunne R.L."/>
            <person name="Upcroft J.A."/>
            <person name="Upcroft P."/>
            <person name="White O."/>
            <person name="Salzberg S.L."/>
            <person name="Tang P."/>
            <person name="Chiu C.-H."/>
            <person name="Lee Y.-S."/>
            <person name="Embley T.M."/>
            <person name="Coombs G.H."/>
            <person name="Mottram J.C."/>
            <person name="Tachezy J."/>
            <person name="Fraser-Liggett C.M."/>
            <person name="Johnson P.J."/>
        </authorList>
    </citation>
    <scope>NUCLEOTIDE SEQUENCE [LARGE SCALE GENOMIC DNA]</scope>
    <source>
        <strain evidence="1">G3</strain>
    </source>
</reference>
<dbReference type="AlphaFoldDB" id="A2DE73"/>
<keyword evidence="2" id="KW-1185">Reference proteome</keyword>
<reference evidence="1" key="1">
    <citation type="submission" date="2006-10" db="EMBL/GenBank/DDBJ databases">
        <authorList>
            <person name="Amadeo P."/>
            <person name="Zhao Q."/>
            <person name="Wortman J."/>
            <person name="Fraser-Liggett C."/>
            <person name="Carlton J."/>
        </authorList>
    </citation>
    <scope>NUCLEOTIDE SEQUENCE</scope>
    <source>
        <strain evidence="1">G3</strain>
    </source>
</reference>
<dbReference type="EMBL" id="DS113191">
    <property type="protein sequence ID" value="EAY21291.1"/>
    <property type="molecule type" value="Genomic_DNA"/>
</dbReference>
<dbReference type="VEuPathDB" id="TrichDB:TVAGG3_0174790"/>
<dbReference type="RefSeq" id="XP_001582277.1">
    <property type="nucleotide sequence ID" value="XM_001582227.1"/>
</dbReference>
<evidence type="ECO:0000313" key="2">
    <source>
        <dbReference type="Proteomes" id="UP000001542"/>
    </source>
</evidence>
<proteinExistence type="predicted"/>
<sequence length="94" mass="11102">MNKSDLKVKYFVVDQRKESEKIYNCSSNGLPFMQRKKKHNTTEFQHIFNRIDQVTSNQVPNQSIMPIERLDFLDFLDFSPNGLFAETNEENNVN</sequence>
<evidence type="ECO:0000313" key="1">
    <source>
        <dbReference type="EMBL" id="EAY21291.1"/>
    </source>
</evidence>
<dbReference type="KEGG" id="tva:5466839"/>
<name>A2DE73_TRIV3</name>
<protein>
    <submittedName>
        <fullName evidence="1">Uncharacterized protein</fullName>
    </submittedName>
</protein>
<organism evidence="1 2">
    <name type="scientific">Trichomonas vaginalis (strain ATCC PRA-98 / G3)</name>
    <dbReference type="NCBI Taxonomy" id="412133"/>
    <lineage>
        <taxon>Eukaryota</taxon>
        <taxon>Metamonada</taxon>
        <taxon>Parabasalia</taxon>
        <taxon>Trichomonadida</taxon>
        <taxon>Trichomonadidae</taxon>
        <taxon>Trichomonas</taxon>
    </lineage>
</organism>
<accession>A2DE73</accession>
<gene>
    <name evidence="1" type="ORF">TVAG_166660</name>
</gene>
<dbReference type="Proteomes" id="UP000001542">
    <property type="component" value="Unassembled WGS sequence"/>
</dbReference>
<dbReference type="VEuPathDB" id="TrichDB:TVAG_166660"/>
<dbReference type="InParanoid" id="A2DE73"/>